<feature type="signal peptide" evidence="2">
    <location>
        <begin position="1"/>
        <end position="18"/>
    </location>
</feature>
<reference evidence="3 4" key="1">
    <citation type="submission" date="2019-12" db="EMBL/GenBank/DDBJ databases">
        <authorList>
            <person name="Kim Y.S."/>
        </authorList>
    </citation>
    <scope>NUCLEOTIDE SEQUENCE [LARGE SCALE GENOMIC DNA]</scope>
    <source>
        <strain evidence="3 4">GA093</strain>
    </source>
</reference>
<feature type="chain" id="PRO_5026063467" description="Lipoprotein" evidence="2">
    <location>
        <begin position="19"/>
        <end position="59"/>
    </location>
</feature>
<evidence type="ECO:0000313" key="3">
    <source>
        <dbReference type="EMBL" id="MWB96855.1"/>
    </source>
</evidence>
<evidence type="ECO:0000256" key="1">
    <source>
        <dbReference type="SAM" id="MobiDB-lite"/>
    </source>
</evidence>
<protein>
    <recommendedName>
        <fullName evidence="5">Lipoprotein</fullName>
    </recommendedName>
</protein>
<evidence type="ECO:0000313" key="4">
    <source>
        <dbReference type="Proteomes" id="UP000471501"/>
    </source>
</evidence>
<comment type="caution">
    <text evidence="3">The sequence shown here is derived from an EMBL/GenBank/DDBJ whole genome shotgun (WGS) entry which is preliminary data.</text>
</comment>
<dbReference type="AlphaFoldDB" id="A0A6I4NWI4"/>
<gene>
    <name evidence="3" type="ORF">GON26_21045</name>
</gene>
<dbReference type="EMBL" id="WSTB01000020">
    <property type="protein sequence ID" value="MWB96855.1"/>
    <property type="molecule type" value="Genomic_DNA"/>
</dbReference>
<dbReference type="RefSeq" id="WP_160376739.1">
    <property type="nucleotide sequence ID" value="NZ_WSTB01000020.1"/>
</dbReference>
<organism evidence="3 4">
    <name type="scientific">Flavobacterium hydrocarbonoxydans</name>
    <dbReference type="NCBI Taxonomy" id="2683249"/>
    <lineage>
        <taxon>Bacteria</taxon>
        <taxon>Pseudomonadati</taxon>
        <taxon>Bacteroidota</taxon>
        <taxon>Flavobacteriia</taxon>
        <taxon>Flavobacteriales</taxon>
        <taxon>Flavobacteriaceae</taxon>
        <taxon>Flavobacterium</taxon>
    </lineage>
</organism>
<name>A0A6I4NWI4_9FLAO</name>
<feature type="region of interest" description="Disordered" evidence="1">
    <location>
        <begin position="35"/>
        <end position="59"/>
    </location>
</feature>
<keyword evidence="2" id="KW-0732">Signal</keyword>
<accession>A0A6I4NWI4</accession>
<dbReference type="Proteomes" id="UP000471501">
    <property type="component" value="Unassembled WGS sequence"/>
</dbReference>
<proteinExistence type="predicted"/>
<dbReference type="PROSITE" id="PS51257">
    <property type="entry name" value="PROKAR_LIPOPROTEIN"/>
    <property type="match status" value="1"/>
</dbReference>
<keyword evidence="4" id="KW-1185">Reference proteome</keyword>
<sequence>MKRILTIAYCIMVSVAFVSCTNDEDEVKPSVAKFKTSADAPPDPTGGDQTGQLPVPRPK</sequence>
<evidence type="ECO:0000256" key="2">
    <source>
        <dbReference type="SAM" id="SignalP"/>
    </source>
</evidence>
<evidence type="ECO:0008006" key="5">
    <source>
        <dbReference type="Google" id="ProtNLM"/>
    </source>
</evidence>